<feature type="transmembrane region" description="Helical" evidence="8">
    <location>
        <begin position="421"/>
        <end position="440"/>
    </location>
</feature>
<organism evidence="10 11">
    <name type="scientific">Friedmanniella luteola</name>
    <dbReference type="NCBI Taxonomy" id="546871"/>
    <lineage>
        <taxon>Bacteria</taxon>
        <taxon>Bacillati</taxon>
        <taxon>Actinomycetota</taxon>
        <taxon>Actinomycetes</taxon>
        <taxon>Propionibacteriales</taxon>
        <taxon>Nocardioidaceae</taxon>
        <taxon>Friedmanniella</taxon>
    </lineage>
</organism>
<dbReference type="CDD" id="cd17321">
    <property type="entry name" value="MFS_MMR_MDR_like"/>
    <property type="match status" value="1"/>
</dbReference>
<evidence type="ECO:0000313" key="10">
    <source>
        <dbReference type="EMBL" id="SDR89101.1"/>
    </source>
</evidence>
<protein>
    <submittedName>
        <fullName evidence="10">Drug resistance transporter, EmrB/QacA subfamily</fullName>
    </submittedName>
</protein>
<dbReference type="SUPFAM" id="SSF103473">
    <property type="entry name" value="MFS general substrate transporter"/>
    <property type="match status" value="2"/>
</dbReference>
<sequence length="485" mass="48422">MSHALHHSTAAAPPTPTKDAQPRRPWSVMVLALTAQVLVVLDISVVNTAMPVIGRELGLAGGDLQWMVTAYLLLSGGGLLLGGRIADLLPRRRVFLTGLTLFTAASLGSGFASSASQLIAGRALQGAGAALMTPAALALIMTTYSGAQRARGLALWGAIGGLGVAAGVVVGGALTTWTGWQTIFWVNVPVGVVALAAAAHLLPRGSAGRLGATRFDVLGAATLVAGLATLMFTLARIESRGWASVWTLAGLVIAAAAVVAFLLVERRAPAPLIPPHTWRIASLVWSTLVMLGITGLLIGTVFLTSNVVQTTLGYSALTAGLAFLPLATALVVGTHVAAHAAAHLSGRVIAAVGLVVVAGGSLLLARVTAAASYRTDLLPGLVVVGLGSGLVFVAVSAAAMRDIPVEHAGLASGFLMTGHEVGAALGVAVLSAVATAAGPLTTPDGAAAAVAPGFITAAGIAAALAVVALLRMPATRGAAGPIHLH</sequence>
<keyword evidence="5 8" id="KW-1133">Transmembrane helix</keyword>
<feature type="transmembrane region" description="Helical" evidence="8">
    <location>
        <begin position="64"/>
        <end position="82"/>
    </location>
</feature>
<name>A0A1H1MQN4_9ACTN</name>
<feature type="transmembrane region" description="Helical" evidence="8">
    <location>
        <begin position="153"/>
        <end position="177"/>
    </location>
</feature>
<feature type="transmembrane region" description="Helical" evidence="8">
    <location>
        <begin position="243"/>
        <end position="263"/>
    </location>
</feature>
<dbReference type="PANTHER" id="PTHR42718">
    <property type="entry name" value="MAJOR FACILITATOR SUPERFAMILY MULTIDRUG TRANSPORTER MFSC"/>
    <property type="match status" value="1"/>
</dbReference>
<feature type="transmembrane region" description="Helical" evidence="8">
    <location>
        <begin position="215"/>
        <end position="237"/>
    </location>
</feature>
<reference evidence="10 11" key="1">
    <citation type="submission" date="2016-10" db="EMBL/GenBank/DDBJ databases">
        <authorList>
            <person name="de Groot N.N."/>
        </authorList>
    </citation>
    <scope>NUCLEOTIDE SEQUENCE [LARGE SCALE GENOMIC DNA]</scope>
    <source>
        <strain evidence="10 11">DSM 21741</strain>
    </source>
</reference>
<dbReference type="OrthoDB" id="7375466at2"/>
<dbReference type="GO" id="GO:0022857">
    <property type="term" value="F:transmembrane transporter activity"/>
    <property type="evidence" value="ECO:0007669"/>
    <property type="project" value="InterPro"/>
</dbReference>
<gene>
    <name evidence="10" type="ORF">SAMN04488543_0690</name>
</gene>
<dbReference type="Gene3D" id="1.20.1720.10">
    <property type="entry name" value="Multidrug resistance protein D"/>
    <property type="match status" value="1"/>
</dbReference>
<dbReference type="InterPro" id="IPR036259">
    <property type="entry name" value="MFS_trans_sf"/>
</dbReference>
<evidence type="ECO:0000256" key="3">
    <source>
        <dbReference type="ARBA" id="ARBA00022475"/>
    </source>
</evidence>
<dbReference type="InterPro" id="IPR011701">
    <property type="entry name" value="MFS"/>
</dbReference>
<dbReference type="PANTHER" id="PTHR42718:SF46">
    <property type="entry name" value="BLR6921 PROTEIN"/>
    <property type="match status" value="1"/>
</dbReference>
<dbReference type="Proteomes" id="UP000199092">
    <property type="component" value="Chromosome I"/>
</dbReference>
<keyword evidence="4 8" id="KW-0812">Transmembrane</keyword>
<feature type="domain" description="Major facilitator superfamily (MFS) profile" evidence="9">
    <location>
        <begin position="28"/>
        <end position="476"/>
    </location>
</feature>
<feature type="transmembrane region" description="Helical" evidence="8">
    <location>
        <begin position="183"/>
        <end position="203"/>
    </location>
</feature>
<comment type="subcellular location">
    <subcellularLocation>
        <location evidence="1">Cell membrane</location>
        <topology evidence="1">Multi-pass membrane protein</topology>
    </subcellularLocation>
</comment>
<dbReference type="GO" id="GO:0005886">
    <property type="term" value="C:plasma membrane"/>
    <property type="evidence" value="ECO:0007669"/>
    <property type="project" value="UniProtKB-SubCell"/>
</dbReference>
<feature type="transmembrane region" description="Helical" evidence="8">
    <location>
        <begin position="283"/>
        <end position="305"/>
    </location>
</feature>
<dbReference type="Pfam" id="PF07690">
    <property type="entry name" value="MFS_1"/>
    <property type="match status" value="2"/>
</dbReference>
<evidence type="ECO:0000256" key="6">
    <source>
        <dbReference type="ARBA" id="ARBA00023136"/>
    </source>
</evidence>
<feature type="transmembrane region" description="Helical" evidence="8">
    <location>
        <begin position="344"/>
        <end position="365"/>
    </location>
</feature>
<evidence type="ECO:0000256" key="8">
    <source>
        <dbReference type="SAM" id="Phobius"/>
    </source>
</evidence>
<evidence type="ECO:0000259" key="9">
    <source>
        <dbReference type="PROSITE" id="PS50850"/>
    </source>
</evidence>
<dbReference type="PROSITE" id="PS50850">
    <property type="entry name" value="MFS"/>
    <property type="match status" value="1"/>
</dbReference>
<dbReference type="STRING" id="546871.SAMN04488543_0690"/>
<keyword evidence="11" id="KW-1185">Reference proteome</keyword>
<evidence type="ECO:0000256" key="7">
    <source>
        <dbReference type="SAM" id="MobiDB-lite"/>
    </source>
</evidence>
<proteinExistence type="predicted"/>
<evidence type="ECO:0000256" key="5">
    <source>
        <dbReference type="ARBA" id="ARBA00022989"/>
    </source>
</evidence>
<evidence type="ECO:0000313" key="11">
    <source>
        <dbReference type="Proteomes" id="UP000199092"/>
    </source>
</evidence>
<keyword evidence="2" id="KW-0813">Transport</keyword>
<evidence type="ECO:0000256" key="4">
    <source>
        <dbReference type="ARBA" id="ARBA00022692"/>
    </source>
</evidence>
<dbReference type="AlphaFoldDB" id="A0A1H1MQN4"/>
<accession>A0A1H1MQN4</accession>
<feature type="transmembrane region" description="Helical" evidence="8">
    <location>
        <begin position="311"/>
        <end position="332"/>
    </location>
</feature>
<feature type="transmembrane region" description="Helical" evidence="8">
    <location>
        <begin position="377"/>
        <end position="400"/>
    </location>
</feature>
<evidence type="ECO:0000256" key="1">
    <source>
        <dbReference type="ARBA" id="ARBA00004651"/>
    </source>
</evidence>
<dbReference type="Gene3D" id="1.20.1250.20">
    <property type="entry name" value="MFS general substrate transporter like domains"/>
    <property type="match status" value="1"/>
</dbReference>
<dbReference type="RefSeq" id="WP_091410185.1">
    <property type="nucleotide sequence ID" value="NZ_LT629749.1"/>
</dbReference>
<feature type="transmembrane region" description="Helical" evidence="8">
    <location>
        <begin position="119"/>
        <end position="141"/>
    </location>
</feature>
<feature type="transmembrane region" description="Helical" evidence="8">
    <location>
        <begin position="28"/>
        <end position="52"/>
    </location>
</feature>
<keyword evidence="6 8" id="KW-0472">Membrane</keyword>
<dbReference type="InterPro" id="IPR020846">
    <property type="entry name" value="MFS_dom"/>
</dbReference>
<feature type="transmembrane region" description="Helical" evidence="8">
    <location>
        <begin position="94"/>
        <end position="113"/>
    </location>
</feature>
<keyword evidence="3" id="KW-1003">Cell membrane</keyword>
<evidence type="ECO:0000256" key="2">
    <source>
        <dbReference type="ARBA" id="ARBA00022448"/>
    </source>
</evidence>
<feature type="transmembrane region" description="Helical" evidence="8">
    <location>
        <begin position="446"/>
        <end position="470"/>
    </location>
</feature>
<feature type="region of interest" description="Disordered" evidence="7">
    <location>
        <begin position="1"/>
        <end position="22"/>
    </location>
</feature>
<dbReference type="EMBL" id="LT629749">
    <property type="protein sequence ID" value="SDR89101.1"/>
    <property type="molecule type" value="Genomic_DNA"/>
</dbReference>